<dbReference type="OrthoDB" id="1366754at2759"/>
<evidence type="ECO:0000313" key="6">
    <source>
        <dbReference type="EMBL" id="CAF3687306.1"/>
    </source>
</evidence>
<dbReference type="Pfam" id="PF01823">
    <property type="entry name" value="MACPF"/>
    <property type="match status" value="1"/>
</dbReference>
<dbReference type="Proteomes" id="UP000681722">
    <property type="component" value="Unassembled WGS sequence"/>
</dbReference>
<dbReference type="EMBL" id="CAJOBA010001333">
    <property type="protein sequence ID" value="CAF3589993.1"/>
    <property type="molecule type" value="Genomic_DNA"/>
</dbReference>
<evidence type="ECO:0000313" key="7">
    <source>
        <dbReference type="Proteomes" id="UP000663829"/>
    </source>
</evidence>
<sequence length="547" mass="62003">MFRTLLWLNFLSLSSFSNGEQDQFDLKNARQALCPIVGFHGMFCPGDETTTIPASKRLKLATSEPVELPNSVGMGIDISTGDVLLPVLELSKGSEIWTDKESGGRFLVPLGLTLTEKHKTEDSVKVRLFSTETDLVNVWLKNAEEGGWTGGQLAGVENIADVYQKYFKDDQSMAITQDFQVLYAINVTNESNLKLNKYAQRAVSVLTNDYDQTLYESFLDAWGTHVILSTRVGGMKEQQIQLKNCILHTTDISDGLSREVLEDNLKQELLEQQPCIDRYYYSRRKRLLDHRIGGNILLINNNTDDTDDNLWKTTIVQDPALLSVQKYIPWYDLIENVKVKDNLKKAVNLRINRQSLIRTQQVQQIRDERRQMVLRAKVIRQSNGYEWTVGNDIDLQNVVQCTTKLDTSQLIAQCNTATMMSACALGLRDSITQTIYIETKQVPVCYERNNMTGTFRAVARRQYGERNDTVRTGFINRDVTGEWSESGGCSTIVDKCDLYSGSDTVYLCSGCNVECQTNQNTQRPINCKCSCPTYPIDYDAKPYLPYC</sequence>
<dbReference type="EMBL" id="CAJOBC010001594">
    <property type="protein sequence ID" value="CAF3687306.1"/>
    <property type="molecule type" value="Genomic_DNA"/>
</dbReference>
<comment type="caution">
    <text evidence="4">The sequence shown here is derived from an EMBL/GenBank/DDBJ whole genome shotgun (WGS) entry which is preliminary data.</text>
</comment>
<dbReference type="Proteomes" id="UP000663829">
    <property type="component" value="Unassembled WGS sequence"/>
</dbReference>
<evidence type="ECO:0000313" key="3">
    <source>
        <dbReference type="EMBL" id="CAF0806299.1"/>
    </source>
</evidence>
<dbReference type="InterPro" id="IPR020864">
    <property type="entry name" value="MACPF"/>
</dbReference>
<keyword evidence="7" id="KW-1185">Reference proteome</keyword>
<evidence type="ECO:0000259" key="2">
    <source>
        <dbReference type="PROSITE" id="PS51412"/>
    </source>
</evidence>
<dbReference type="AlphaFoldDB" id="A0A813ZZM2"/>
<evidence type="ECO:0000256" key="1">
    <source>
        <dbReference type="SAM" id="SignalP"/>
    </source>
</evidence>
<keyword evidence="1" id="KW-0732">Signal</keyword>
<evidence type="ECO:0000313" key="5">
    <source>
        <dbReference type="EMBL" id="CAF3589993.1"/>
    </source>
</evidence>
<name>A0A813ZZM2_9BILA</name>
<protein>
    <recommendedName>
        <fullName evidence="2">MACPF domain-containing protein</fullName>
    </recommendedName>
</protein>
<feature type="domain" description="MACPF" evidence="2">
    <location>
        <begin position="40"/>
        <end position="364"/>
    </location>
</feature>
<evidence type="ECO:0000313" key="4">
    <source>
        <dbReference type="EMBL" id="CAF0905489.1"/>
    </source>
</evidence>
<proteinExistence type="predicted"/>
<feature type="signal peptide" evidence="1">
    <location>
        <begin position="1"/>
        <end position="19"/>
    </location>
</feature>
<accession>A0A813ZZM2</accession>
<gene>
    <name evidence="4" type="ORF">GPM918_LOCUS8865</name>
    <name evidence="3" type="ORF">OVA965_LOCUS4915</name>
    <name evidence="6" type="ORF">SRO942_LOCUS8866</name>
    <name evidence="5" type="ORF">TMI583_LOCUS4913</name>
</gene>
<dbReference type="Proteomes" id="UP000677228">
    <property type="component" value="Unassembled WGS sequence"/>
</dbReference>
<dbReference type="Proteomes" id="UP000682733">
    <property type="component" value="Unassembled WGS sequence"/>
</dbReference>
<organism evidence="4 7">
    <name type="scientific">Didymodactylos carnosus</name>
    <dbReference type="NCBI Taxonomy" id="1234261"/>
    <lineage>
        <taxon>Eukaryota</taxon>
        <taxon>Metazoa</taxon>
        <taxon>Spiralia</taxon>
        <taxon>Gnathifera</taxon>
        <taxon>Rotifera</taxon>
        <taxon>Eurotatoria</taxon>
        <taxon>Bdelloidea</taxon>
        <taxon>Philodinida</taxon>
        <taxon>Philodinidae</taxon>
        <taxon>Didymodactylos</taxon>
    </lineage>
</organism>
<dbReference type="SMART" id="SM00457">
    <property type="entry name" value="MACPF"/>
    <property type="match status" value="1"/>
</dbReference>
<dbReference type="EMBL" id="CAJNOQ010001594">
    <property type="protein sequence ID" value="CAF0905489.1"/>
    <property type="molecule type" value="Genomic_DNA"/>
</dbReference>
<reference evidence="4" key="1">
    <citation type="submission" date="2021-02" db="EMBL/GenBank/DDBJ databases">
        <authorList>
            <person name="Nowell W R."/>
        </authorList>
    </citation>
    <scope>NUCLEOTIDE SEQUENCE</scope>
</reference>
<dbReference type="EMBL" id="CAJNOK010001333">
    <property type="protein sequence ID" value="CAF0806299.1"/>
    <property type="molecule type" value="Genomic_DNA"/>
</dbReference>
<dbReference type="PROSITE" id="PS51412">
    <property type="entry name" value="MACPF_2"/>
    <property type="match status" value="1"/>
</dbReference>
<feature type="chain" id="PRO_5035599112" description="MACPF domain-containing protein" evidence="1">
    <location>
        <begin position="20"/>
        <end position="547"/>
    </location>
</feature>